<dbReference type="EMBL" id="JARKIF010000014">
    <property type="protein sequence ID" value="KAJ7623706.1"/>
    <property type="molecule type" value="Genomic_DNA"/>
</dbReference>
<name>A0AAD7BKH7_9AGAR</name>
<keyword evidence="1" id="KW-0175">Coiled coil</keyword>
<dbReference type="Proteomes" id="UP001221142">
    <property type="component" value="Unassembled WGS sequence"/>
</dbReference>
<dbReference type="AlphaFoldDB" id="A0AAD7BKH7"/>
<comment type="caution">
    <text evidence="2">The sequence shown here is derived from an EMBL/GenBank/DDBJ whole genome shotgun (WGS) entry which is preliminary data.</text>
</comment>
<sequence>MTLLCPQCGAPPSSRTEPDMSITVEGPSTIARYLRLMRTNEPPAGPELAYIRGVASKTDARLASMDTQISNLRAQLIQLEDERSVLAEAHQQHKAILSPLRRMPPEIMANIFLYTLPSLSEIAHSSEPKTTQSPWILGQICSRWREIALSTSSLWSMIHVSASKRKLDPLPMIQTQIDRARMLKIHFYPRKDGEPTPGMIEFFEFLSEHSARWEELSIRLTESLAPHMAGLRGRLPSLRQLWVNWAAPGADTAIESLKCFETCPSLMDLALGRMDNVPQPLSLLFQAAHLTSYRVYCPWKTRRDILRRAPNIVEAKISVPSGGQPWSVPEENEVIDMTDLQRLYVFPSNVLQYLRAPALTGIACYGKRENSIWHDLDAFCIRSSCILRQLCIEGLPDANLTTEILKKYPSIKMWRSCSR</sequence>
<evidence type="ECO:0000313" key="2">
    <source>
        <dbReference type="EMBL" id="KAJ7623706.1"/>
    </source>
</evidence>
<feature type="coiled-coil region" evidence="1">
    <location>
        <begin position="62"/>
        <end position="89"/>
    </location>
</feature>
<evidence type="ECO:0000256" key="1">
    <source>
        <dbReference type="SAM" id="Coils"/>
    </source>
</evidence>
<keyword evidence="3" id="KW-1185">Reference proteome</keyword>
<gene>
    <name evidence="2" type="ORF">FB45DRAFT_113374</name>
</gene>
<organism evidence="2 3">
    <name type="scientific">Roridomyces roridus</name>
    <dbReference type="NCBI Taxonomy" id="1738132"/>
    <lineage>
        <taxon>Eukaryota</taxon>
        <taxon>Fungi</taxon>
        <taxon>Dikarya</taxon>
        <taxon>Basidiomycota</taxon>
        <taxon>Agaricomycotina</taxon>
        <taxon>Agaricomycetes</taxon>
        <taxon>Agaricomycetidae</taxon>
        <taxon>Agaricales</taxon>
        <taxon>Marasmiineae</taxon>
        <taxon>Mycenaceae</taxon>
        <taxon>Roridomyces</taxon>
    </lineage>
</organism>
<evidence type="ECO:0008006" key="4">
    <source>
        <dbReference type="Google" id="ProtNLM"/>
    </source>
</evidence>
<proteinExistence type="predicted"/>
<protein>
    <recommendedName>
        <fullName evidence="4">F-box domain-containing protein</fullName>
    </recommendedName>
</protein>
<accession>A0AAD7BKH7</accession>
<dbReference type="Gene3D" id="1.20.1280.50">
    <property type="match status" value="1"/>
</dbReference>
<reference evidence="2" key="1">
    <citation type="submission" date="2023-03" db="EMBL/GenBank/DDBJ databases">
        <title>Massive genome expansion in bonnet fungi (Mycena s.s.) driven by repeated elements and novel gene families across ecological guilds.</title>
        <authorList>
            <consortium name="Lawrence Berkeley National Laboratory"/>
            <person name="Harder C.B."/>
            <person name="Miyauchi S."/>
            <person name="Viragh M."/>
            <person name="Kuo A."/>
            <person name="Thoen E."/>
            <person name="Andreopoulos B."/>
            <person name="Lu D."/>
            <person name="Skrede I."/>
            <person name="Drula E."/>
            <person name="Henrissat B."/>
            <person name="Morin E."/>
            <person name="Kohler A."/>
            <person name="Barry K."/>
            <person name="LaButti K."/>
            <person name="Morin E."/>
            <person name="Salamov A."/>
            <person name="Lipzen A."/>
            <person name="Mereny Z."/>
            <person name="Hegedus B."/>
            <person name="Baldrian P."/>
            <person name="Stursova M."/>
            <person name="Weitz H."/>
            <person name="Taylor A."/>
            <person name="Grigoriev I.V."/>
            <person name="Nagy L.G."/>
            <person name="Martin F."/>
            <person name="Kauserud H."/>
        </authorList>
    </citation>
    <scope>NUCLEOTIDE SEQUENCE</scope>
    <source>
        <strain evidence="2">9284</strain>
    </source>
</reference>
<evidence type="ECO:0000313" key="3">
    <source>
        <dbReference type="Proteomes" id="UP001221142"/>
    </source>
</evidence>